<comment type="caution">
    <text evidence="1">The sequence shown here is derived from an EMBL/GenBank/DDBJ whole genome shotgun (WGS) entry which is preliminary data.</text>
</comment>
<evidence type="ECO:0000313" key="2">
    <source>
        <dbReference type="Proteomes" id="UP000828390"/>
    </source>
</evidence>
<protein>
    <submittedName>
        <fullName evidence="1">Uncharacterized protein</fullName>
    </submittedName>
</protein>
<reference evidence="1" key="1">
    <citation type="journal article" date="2019" name="bioRxiv">
        <title>The Genome of the Zebra Mussel, Dreissena polymorpha: A Resource for Invasive Species Research.</title>
        <authorList>
            <person name="McCartney M.A."/>
            <person name="Auch B."/>
            <person name="Kono T."/>
            <person name="Mallez S."/>
            <person name="Zhang Y."/>
            <person name="Obille A."/>
            <person name="Becker A."/>
            <person name="Abrahante J.E."/>
            <person name="Garbe J."/>
            <person name="Badalamenti J.P."/>
            <person name="Herman A."/>
            <person name="Mangelson H."/>
            <person name="Liachko I."/>
            <person name="Sullivan S."/>
            <person name="Sone E.D."/>
            <person name="Koren S."/>
            <person name="Silverstein K.A.T."/>
            <person name="Beckman K.B."/>
            <person name="Gohl D.M."/>
        </authorList>
    </citation>
    <scope>NUCLEOTIDE SEQUENCE</scope>
    <source>
        <strain evidence="1">Duluth1</strain>
        <tissue evidence="1">Whole animal</tissue>
    </source>
</reference>
<proteinExistence type="predicted"/>
<dbReference type="Proteomes" id="UP000828390">
    <property type="component" value="Unassembled WGS sequence"/>
</dbReference>
<evidence type="ECO:0000313" key="1">
    <source>
        <dbReference type="EMBL" id="KAH3819727.1"/>
    </source>
</evidence>
<name>A0A9D4JTK8_DREPO</name>
<reference evidence="1" key="2">
    <citation type="submission" date="2020-11" db="EMBL/GenBank/DDBJ databases">
        <authorList>
            <person name="McCartney M.A."/>
            <person name="Auch B."/>
            <person name="Kono T."/>
            <person name="Mallez S."/>
            <person name="Becker A."/>
            <person name="Gohl D.M."/>
            <person name="Silverstein K.A.T."/>
            <person name="Koren S."/>
            <person name="Bechman K.B."/>
            <person name="Herman A."/>
            <person name="Abrahante J.E."/>
            <person name="Garbe J."/>
        </authorList>
    </citation>
    <scope>NUCLEOTIDE SEQUENCE</scope>
    <source>
        <strain evidence="1">Duluth1</strain>
        <tissue evidence="1">Whole animal</tissue>
    </source>
</reference>
<accession>A0A9D4JTK8</accession>
<gene>
    <name evidence="1" type="ORF">DPMN_121470</name>
</gene>
<keyword evidence="2" id="KW-1185">Reference proteome</keyword>
<organism evidence="1 2">
    <name type="scientific">Dreissena polymorpha</name>
    <name type="common">Zebra mussel</name>
    <name type="synonym">Mytilus polymorpha</name>
    <dbReference type="NCBI Taxonomy" id="45954"/>
    <lineage>
        <taxon>Eukaryota</taxon>
        <taxon>Metazoa</taxon>
        <taxon>Spiralia</taxon>
        <taxon>Lophotrochozoa</taxon>
        <taxon>Mollusca</taxon>
        <taxon>Bivalvia</taxon>
        <taxon>Autobranchia</taxon>
        <taxon>Heteroconchia</taxon>
        <taxon>Euheterodonta</taxon>
        <taxon>Imparidentia</taxon>
        <taxon>Neoheterodontei</taxon>
        <taxon>Myida</taxon>
        <taxon>Dreissenoidea</taxon>
        <taxon>Dreissenidae</taxon>
        <taxon>Dreissena</taxon>
    </lineage>
</organism>
<sequence>MGLSILSPLYGTSIRKKINGQLVMTDTLEARTIKAKDVQWMLARKAVIVKDEAVELCKQSGGNFKYQKHVMGCFKIEFGQLRGKTFKWLLENSPGYAGFIVADTEKKEPSHNEVYANKKALKKYMELFEEGVQMINSKRQSKPKEKVSATSAAYKEMTDEELLKEAQQIETEKAYVAVANLFKVSNHPKKSRIVEKTHTLTLNEDKDAPVASTTTSAADTTTYITGKYPIFHDGRKSYQKKICGGFLKPYLPPL</sequence>
<dbReference type="EMBL" id="JAIWYP010000005">
    <property type="protein sequence ID" value="KAH3819727.1"/>
    <property type="molecule type" value="Genomic_DNA"/>
</dbReference>
<dbReference type="AlphaFoldDB" id="A0A9D4JTK8"/>